<reference evidence="5" key="1">
    <citation type="submission" date="2021-02" db="EMBL/GenBank/DDBJ databases">
        <authorList>
            <person name="Bekaert M."/>
        </authorList>
    </citation>
    <scope>NUCLEOTIDE SEQUENCE</scope>
    <source>
        <strain evidence="5">IoA-00</strain>
    </source>
</reference>
<dbReference type="Proteomes" id="UP000675881">
    <property type="component" value="Chromosome 6"/>
</dbReference>
<dbReference type="InterPro" id="IPR013126">
    <property type="entry name" value="Hsp_70_fam"/>
</dbReference>
<dbReference type="GO" id="GO:0005524">
    <property type="term" value="F:ATP binding"/>
    <property type="evidence" value="ECO:0007669"/>
    <property type="project" value="UniProtKB-KW"/>
</dbReference>
<dbReference type="AlphaFoldDB" id="A0A7R8CXZ1"/>
<keyword evidence="2" id="KW-0547">Nucleotide-binding</keyword>
<feature type="compositionally biased region" description="Basic and acidic residues" evidence="4">
    <location>
        <begin position="8"/>
        <end position="17"/>
    </location>
</feature>
<evidence type="ECO:0000313" key="5">
    <source>
        <dbReference type="EMBL" id="CAF2965876.1"/>
    </source>
</evidence>
<name>A0A7R8CXZ1_LEPSM</name>
<evidence type="ECO:0000256" key="2">
    <source>
        <dbReference type="ARBA" id="ARBA00022741"/>
    </source>
</evidence>
<dbReference type="PANTHER" id="PTHR19375">
    <property type="entry name" value="HEAT SHOCK PROTEIN 70KDA"/>
    <property type="match status" value="1"/>
</dbReference>
<dbReference type="EMBL" id="HG994585">
    <property type="protein sequence ID" value="CAF2965876.1"/>
    <property type="molecule type" value="Genomic_DNA"/>
</dbReference>
<evidence type="ECO:0000256" key="3">
    <source>
        <dbReference type="ARBA" id="ARBA00022840"/>
    </source>
</evidence>
<dbReference type="Gene3D" id="2.60.34.10">
    <property type="entry name" value="Substrate Binding Domain Of DNAk, Chain A, domain 1"/>
    <property type="match status" value="1"/>
</dbReference>
<comment type="similarity">
    <text evidence="1">Belongs to the heat shock protein 70 family.</text>
</comment>
<feature type="region of interest" description="Disordered" evidence="4">
    <location>
        <begin position="1"/>
        <end position="25"/>
    </location>
</feature>
<dbReference type="GO" id="GO:0140662">
    <property type="term" value="F:ATP-dependent protein folding chaperone"/>
    <property type="evidence" value="ECO:0007669"/>
    <property type="project" value="InterPro"/>
</dbReference>
<dbReference type="SUPFAM" id="SSF100934">
    <property type="entry name" value="Heat shock protein 70kD (HSP70), C-terminal subdomain"/>
    <property type="match status" value="1"/>
</dbReference>
<dbReference type="SUPFAM" id="SSF100920">
    <property type="entry name" value="Heat shock protein 70kD (HSP70), peptide-binding domain"/>
    <property type="match status" value="1"/>
</dbReference>
<gene>
    <name evidence="5" type="ORF">LSAA_11544</name>
</gene>
<sequence length="150" mass="17400">MRQKGRKVSLETKRREEGDGDNGNQDIVRCLVGNEPMVRKRTEITFDIDTNGILKVGAMDKCSGKQEKITFTKDAGCLSKEYIEKKVSDAEKYKVTKNRHESHCYKMKSTIDDHKFKDKMADDDLRTITTKRDETIKWFDNNQTSNKDDI</sequence>
<keyword evidence="3" id="KW-0067">ATP-binding</keyword>
<organism evidence="5 6">
    <name type="scientific">Lepeophtheirus salmonis</name>
    <name type="common">Salmon louse</name>
    <name type="synonym">Caligus salmonis</name>
    <dbReference type="NCBI Taxonomy" id="72036"/>
    <lineage>
        <taxon>Eukaryota</taxon>
        <taxon>Metazoa</taxon>
        <taxon>Ecdysozoa</taxon>
        <taxon>Arthropoda</taxon>
        <taxon>Crustacea</taxon>
        <taxon>Multicrustacea</taxon>
        <taxon>Hexanauplia</taxon>
        <taxon>Copepoda</taxon>
        <taxon>Siphonostomatoida</taxon>
        <taxon>Caligidae</taxon>
        <taxon>Lepeophtheirus</taxon>
    </lineage>
</organism>
<keyword evidence="6" id="KW-1185">Reference proteome</keyword>
<protein>
    <submittedName>
        <fullName evidence="5">HSPA1s</fullName>
    </submittedName>
</protein>
<dbReference type="InterPro" id="IPR029048">
    <property type="entry name" value="HSP70_C_sf"/>
</dbReference>
<evidence type="ECO:0000256" key="1">
    <source>
        <dbReference type="ARBA" id="ARBA00007381"/>
    </source>
</evidence>
<proteinExistence type="inferred from homology"/>
<evidence type="ECO:0000256" key="4">
    <source>
        <dbReference type="SAM" id="MobiDB-lite"/>
    </source>
</evidence>
<evidence type="ECO:0000313" key="6">
    <source>
        <dbReference type="Proteomes" id="UP000675881"/>
    </source>
</evidence>
<accession>A0A7R8CXZ1</accession>
<dbReference type="Gene3D" id="1.20.1270.10">
    <property type="match status" value="1"/>
</dbReference>
<dbReference type="InterPro" id="IPR029047">
    <property type="entry name" value="HSP70_peptide-bd_sf"/>
</dbReference>
<dbReference type="Pfam" id="PF00012">
    <property type="entry name" value="HSP70"/>
    <property type="match status" value="1"/>
</dbReference>